<dbReference type="Proteomes" id="UP000509790">
    <property type="component" value="Chromosome"/>
</dbReference>
<dbReference type="RefSeq" id="WP_131826770.1">
    <property type="nucleotide sequence ID" value="NZ_CBCRUP010000003.1"/>
</dbReference>
<proteinExistence type="predicted"/>
<accession>A0A377IL28</accession>
<dbReference type="AlphaFoldDB" id="A0A377IL28"/>
<organism evidence="1 2">
    <name type="scientific">Glaesserella parasuis</name>
    <name type="common">Haemophilus parasuis</name>
    <dbReference type="NCBI Taxonomy" id="738"/>
    <lineage>
        <taxon>Bacteria</taxon>
        <taxon>Pseudomonadati</taxon>
        <taxon>Pseudomonadota</taxon>
        <taxon>Gammaproteobacteria</taxon>
        <taxon>Pasteurellales</taxon>
        <taxon>Pasteurellaceae</taxon>
        <taxon>Glaesserella</taxon>
    </lineage>
</organism>
<evidence type="ECO:0000313" key="1">
    <source>
        <dbReference type="EMBL" id="QKY72957.1"/>
    </source>
</evidence>
<protein>
    <recommendedName>
        <fullName evidence="3">Zinc finger Ogr/Delta-type domain-containing protein</fullName>
    </recommendedName>
</protein>
<evidence type="ECO:0008006" key="3">
    <source>
        <dbReference type="Google" id="ProtNLM"/>
    </source>
</evidence>
<name>A0A377IL28_GLAPU</name>
<evidence type="ECO:0000313" key="2">
    <source>
        <dbReference type="Proteomes" id="UP000509790"/>
    </source>
</evidence>
<dbReference type="EMBL" id="CP041334">
    <property type="protein sequence ID" value="QKY72957.1"/>
    <property type="molecule type" value="Genomic_DNA"/>
</dbReference>
<reference evidence="1 2" key="1">
    <citation type="submission" date="2019-06" db="EMBL/GenBank/DDBJ databases">
        <title>Complete genome sequence of Haemophilus parasuis HPS412.</title>
        <authorList>
            <person name="Yang S."/>
            <person name="Huang C."/>
        </authorList>
    </citation>
    <scope>NUCLEOTIDE SEQUENCE [LARGE SCALE GENOMIC DNA]</scope>
    <source>
        <strain evidence="1 2">HPS412</strain>
    </source>
</reference>
<gene>
    <name evidence="1" type="ORF">FLK62_06660</name>
</gene>
<sequence length="90" mass="10317">MKTNTKCLKCGSALSVRTSTNPTLQTCVTIFRCHQCGCYGKAMTEIVEFYEPEYREAEGWQSATKPLNQLDRQTVDMFAPEYTHSSDFKY</sequence>